<keyword evidence="4" id="KW-0720">Serine protease</keyword>
<feature type="chain" id="PRO_5006135147" evidence="5">
    <location>
        <begin position="26"/>
        <end position="279"/>
    </location>
</feature>
<dbReference type="Proteomes" id="UP000050280">
    <property type="component" value="Unassembled WGS sequence"/>
</dbReference>
<dbReference type="GO" id="GO:0008236">
    <property type="term" value="F:serine-type peptidase activity"/>
    <property type="evidence" value="ECO:0007669"/>
    <property type="project" value="UniProtKB-KW"/>
</dbReference>
<keyword evidence="7" id="KW-1185">Reference proteome</keyword>
<dbReference type="EMBL" id="LDJX01000006">
    <property type="protein sequence ID" value="KPM30859.1"/>
    <property type="molecule type" value="Genomic_DNA"/>
</dbReference>
<feature type="signal peptide" evidence="5">
    <location>
        <begin position="1"/>
        <end position="25"/>
    </location>
</feature>
<dbReference type="PROSITE" id="PS51257">
    <property type="entry name" value="PROKAR_LIPOPROTEIN"/>
    <property type="match status" value="1"/>
</dbReference>
<sequence>MLYLKCTAKLLLILSCLFTGCSTQKKEDGEPPTIQIPVTSFYTGNPNITTSPLGGICMMGGRTENDNAMRWFLNRAQGGDVLVMRASGSDGYNDYFYSELGVNINSVETLVFNALTEDASIIDKINQAEAIWFAGGDQGNYVAYWKDNAIEDALQSAIDRNVVIGGTSAGMAILGDYVWTGDAIVTDFLDVPYLHNTLTDTHFSERNRMDRLQDFIGQTGAKGIAADEYTAICVDETGLARVFGTDGEGDNAFFITPELQIETVTGSANGNNSFNLANW</sequence>
<comment type="caution">
    <text evidence="6">The sequence shown here is derived from an EMBL/GenBank/DDBJ whole genome shotgun (WGS) entry which is preliminary data.</text>
</comment>
<dbReference type="PATRIC" id="fig|1300341.3.peg.2992"/>
<dbReference type="InterPro" id="IPR029062">
    <property type="entry name" value="Class_I_gatase-like"/>
</dbReference>
<evidence type="ECO:0000256" key="2">
    <source>
        <dbReference type="ARBA" id="ARBA00022670"/>
    </source>
</evidence>
<dbReference type="Gene3D" id="3.40.50.880">
    <property type="match status" value="1"/>
</dbReference>
<evidence type="ECO:0000256" key="1">
    <source>
        <dbReference type="ARBA" id="ARBA00006534"/>
    </source>
</evidence>
<dbReference type="OrthoDB" id="626993at2"/>
<proteinExistence type="inferred from homology"/>
<keyword evidence="5" id="KW-0732">Signal</keyword>
<dbReference type="InterPro" id="IPR005320">
    <property type="entry name" value="Peptidase_S51"/>
</dbReference>
<dbReference type="CDD" id="cd03145">
    <property type="entry name" value="GAT1_cyanophycinase"/>
    <property type="match status" value="1"/>
</dbReference>
<dbReference type="PANTHER" id="PTHR36175:SF1">
    <property type="entry name" value="CYANOPHYCINASE"/>
    <property type="match status" value="1"/>
</dbReference>
<evidence type="ECO:0000256" key="4">
    <source>
        <dbReference type="ARBA" id="ARBA00022825"/>
    </source>
</evidence>
<dbReference type="SUPFAM" id="SSF52317">
    <property type="entry name" value="Class I glutamine amidotransferase-like"/>
    <property type="match status" value="1"/>
</dbReference>
<dbReference type="AlphaFoldDB" id="A0A0P7AWZ8"/>
<organism evidence="6 7">
    <name type="scientific">Croceitalea dokdonensis DOKDO 023</name>
    <dbReference type="NCBI Taxonomy" id="1300341"/>
    <lineage>
        <taxon>Bacteria</taxon>
        <taxon>Pseudomonadati</taxon>
        <taxon>Bacteroidota</taxon>
        <taxon>Flavobacteriia</taxon>
        <taxon>Flavobacteriales</taxon>
        <taxon>Flavobacteriaceae</taxon>
        <taxon>Croceitalea</taxon>
    </lineage>
</organism>
<dbReference type="Pfam" id="PF03575">
    <property type="entry name" value="Peptidase_S51"/>
    <property type="match status" value="1"/>
</dbReference>
<comment type="similarity">
    <text evidence="1">Belongs to the peptidase S51 family.</text>
</comment>
<keyword evidence="3" id="KW-0378">Hydrolase</keyword>
<evidence type="ECO:0000313" key="7">
    <source>
        <dbReference type="Proteomes" id="UP000050280"/>
    </source>
</evidence>
<reference evidence="6 7" key="1">
    <citation type="submission" date="2015-09" db="EMBL/GenBank/DDBJ databases">
        <title>Genome sequence of the marine flavobacterium Croceitalea dokdonensis DOKDO 023 that contains proton- and sodium-pumping rhodopsins.</title>
        <authorList>
            <person name="Kwon S.-K."/>
            <person name="Lee H.K."/>
            <person name="Kwak M.-J."/>
            <person name="Kim J.F."/>
        </authorList>
    </citation>
    <scope>NUCLEOTIDE SEQUENCE [LARGE SCALE GENOMIC DNA]</scope>
    <source>
        <strain evidence="6 7">DOKDO 023</strain>
    </source>
</reference>
<evidence type="ECO:0000313" key="6">
    <source>
        <dbReference type="EMBL" id="KPM30859.1"/>
    </source>
</evidence>
<keyword evidence="2" id="KW-0645">Protease</keyword>
<protein>
    <submittedName>
        <fullName evidence="6">Cyanophycinase</fullName>
    </submittedName>
</protein>
<dbReference type="RefSeq" id="WP_054559860.1">
    <property type="nucleotide sequence ID" value="NZ_LDJX01000006.1"/>
</dbReference>
<gene>
    <name evidence="6" type="ORF">I595_2836</name>
</gene>
<evidence type="ECO:0000256" key="3">
    <source>
        <dbReference type="ARBA" id="ARBA00022801"/>
    </source>
</evidence>
<accession>A0A0P7AWZ8</accession>
<dbReference type="STRING" id="1300341.I595_2836"/>
<dbReference type="PANTHER" id="PTHR36175">
    <property type="entry name" value="CYANOPHYCINASE"/>
    <property type="match status" value="1"/>
</dbReference>
<evidence type="ECO:0000256" key="5">
    <source>
        <dbReference type="SAM" id="SignalP"/>
    </source>
</evidence>
<dbReference type="GO" id="GO:0006508">
    <property type="term" value="P:proteolysis"/>
    <property type="evidence" value="ECO:0007669"/>
    <property type="project" value="UniProtKB-KW"/>
</dbReference>
<name>A0A0P7AWZ8_9FLAO</name>